<reference evidence="7 8" key="1">
    <citation type="submission" date="2021-02" db="EMBL/GenBank/DDBJ databases">
        <authorList>
            <person name="Jung H.S."/>
            <person name="Chun B.H."/>
            <person name="Jeon C.O."/>
        </authorList>
    </citation>
    <scope>NUCLEOTIDE SEQUENCE [LARGE SCALE GENOMIC DNA]</scope>
    <source>
        <strain evidence="7 8">LMG 25203</strain>
    </source>
</reference>
<evidence type="ECO:0000313" key="8">
    <source>
        <dbReference type="Proteomes" id="UP000759529"/>
    </source>
</evidence>
<evidence type="ECO:0000313" key="7">
    <source>
        <dbReference type="EMBL" id="MBM6498784.1"/>
    </source>
</evidence>
<proteinExistence type="predicted"/>
<keyword evidence="3 6" id="KW-0812">Transmembrane</keyword>
<evidence type="ECO:0000256" key="3">
    <source>
        <dbReference type="ARBA" id="ARBA00022692"/>
    </source>
</evidence>
<comment type="caution">
    <text evidence="7">The sequence shown here is derived from an EMBL/GenBank/DDBJ whole genome shotgun (WGS) entry which is preliminary data.</text>
</comment>
<dbReference type="RefSeq" id="WP_187657651.1">
    <property type="nucleotide sequence ID" value="NZ_JACSOD020000453.1"/>
</dbReference>
<sequence>MAHDNHAHESHTKKIWIVFGILSIVTIVEVYLGIIKPASLVMNDFLGMNLLNWIFIILTLYKAYKITWAFMHMDGEKASLRWAVVGTTVFLVLYLIFILLVEGNYVYEVFRDSTIKWNF</sequence>
<feature type="transmembrane region" description="Helical" evidence="6">
    <location>
        <begin position="82"/>
        <end position="101"/>
    </location>
</feature>
<keyword evidence="2" id="KW-1003">Cell membrane</keyword>
<dbReference type="Proteomes" id="UP000759529">
    <property type="component" value="Unassembled WGS sequence"/>
</dbReference>
<protein>
    <submittedName>
        <fullName evidence="7">Cytochrome C oxidase subunit IV family protein</fullName>
    </submittedName>
</protein>
<comment type="subcellular location">
    <subcellularLocation>
        <location evidence="1">Cell membrane</location>
        <topology evidence="1">Multi-pass membrane protein</topology>
    </subcellularLocation>
</comment>
<dbReference type="EMBL" id="JACSOD020000453">
    <property type="protein sequence ID" value="MBM6498784.1"/>
    <property type="molecule type" value="Genomic_DNA"/>
</dbReference>
<evidence type="ECO:0000256" key="4">
    <source>
        <dbReference type="ARBA" id="ARBA00022989"/>
    </source>
</evidence>
<evidence type="ECO:0000256" key="1">
    <source>
        <dbReference type="ARBA" id="ARBA00004651"/>
    </source>
</evidence>
<evidence type="ECO:0000256" key="5">
    <source>
        <dbReference type="ARBA" id="ARBA00023136"/>
    </source>
</evidence>
<accession>A0ABS2CUY8</accession>
<gene>
    <name evidence="7" type="ORF">H9X54_005640</name>
</gene>
<keyword evidence="8" id="KW-1185">Reference proteome</keyword>
<name>A0ABS2CUY8_9FLAO</name>
<dbReference type="Pfam" id="PF03626">
    <property type="entry name" value="COX4_pro"/>
    <property type="match status" value="1"/>
</dbReference>
<feature type="transmembrane region" description="Helical" evidence="6">
    <location>
        <begin position="40"/>
        <end position="61"/>
    </location>
</feature>
<evidence type="ECO:0000256" key="6">
    <source>
        <dbReference type="SAM" id="Phobius"/>
    </source>
</evidence>
<evidence type="ECO:0000256" key="2">
    <source>
        <dbReference type="ARBA" id="ARBA00022475"/>
    </source>
</evidence>
<organism evidence="7 8">
    <name type="scientific">Flavobacterium macrobrachii</name>
    <dbReference type="NCBI Taxonomy" id="591204"/>
    <lineage>
        <taxon>Bacteria</taxon>
        <taxon>Pseudomonadati</taxon>
        <taxon>Bacteroidota</taxon>
        <taxon>Flavobacteriia</taxon>
        <taxon>Flavobacteriales</taxon>
        <taxon>Flavobacteriaceae</taxon>
        <taxon>Flavobacterium</taxon>
    </lineage>
</organism>
<keyword evidence="5 6" id="KW-0472">Membrane</keyword>
<keyword evidence="4 6" id="KW-1133">Transmembrane helix</keyword>
<feature type="transmembrane region" description="Helical" evidence="6">
    <location>
        <begin position="15"/>
        <end position="34"/>
    </location>
</feature>
<dbReference type="InterPro" id="IPR005171">
    <property type="entry name" value="Cyt_c_oxidase_su4_prok"/>
</dbReference>